<reference evidence="4 5" key="1">
    <citation type="submission" date="2018-11" db="EMBL/GenBank/DDBJ databases">
        <authorList>
            <consortium name="Pathogen Informatics"/>
        </authorList>
    </citation>
    <scope>NUCLEOTIDE SEQUENCE [LARGE SCALE GENOMIC DNA]</scope>
</reference>
<feature type="domain" description="Reverse transcriptase/retrotransposon-derived protein RNase H-like" evidence="3">
    <location>
        <begin position="193"/>
        <end position="293"/>
    </location>
</feature>
<feature type="region of interest" description="Disordered" evidence="2">
    <location>
        <begin position="1"/>
        <end position="45"/>
    </location>
</feature>
<dbReference type="InterPro" id="IPR050951">
    <property type="entry name" value="Retrovirus_Pol_polyprotein"/>
</dbReference>
<organism evidence="4">
    <name type="scientific">Heligmosomoides polygyrus</name>
    <name type="common">Parasitic roundworm</name>
    <dbReference type="NCBI Taxonomy" id="6339"/>
    <lineage>
        <taxon>Eukaryota</taxon>
        <taxon>Metazoa</taxon>
        <taxon>Ecdysozoa</taxon>
        <taxon>Nematoda</taxon>
        <taxon>Chromadorea</taxon>
        <taxon>Rhabditida</taxon>
        <taxon>Rhabditina</taxon>
        <taxon>Rhabditomorpha</taxon>
        <taxon>Strongyloidea</taxon>
        <taxon>Heligmosomidae</taxon>
        <taxon>Heligmosomoides</taxon>
    </lineage>
</organism>
<evidence type="ECO:0000313" key="6">
    <source>
        <dbReference type="WBParaSite" id="HPBE_0001253801-mRNA-1"/>
    </source>
</evidence>
<dbReference type="WBParaSite" id="HPBE_0001253801-mRNA-1">
    <property type="protein sequence ID" value="HPBE_0001253801-mRNA-1"/>
    <property type="gene ID" value="HPBE_0001253801"/>
</dbReference>
<name>A0A3P7YX58_HELPZ</name>
<keyword evidence="1" id="KW-0511">Multifunctional enzyme</keyword>
<feature type="non-terminal residue" evidence="4">
    <location>
        <position position="1"/>
    </location>
</feature>
<evidence type="ECO:0000313" key="5">
    <source>
        <dbReference type="Proteomes" id="UP000050761"/>
    </source>
</evidence>
<dbReference type="Proteomes" id="UP000050761">
    <property type="component" value="Unassembled WGS sequence"/>
</dbReference>
<dbReference type="GO" id="GO:0003824">
    <property type="term" value="F:catalytic activity"/>
    <property type="evidence" value="ECO:0007669"/>
    <property type="project" value="UniProtKB-KW"/>
</dbReference>
<sequence length="325" mass="36209">SQPTKELNRVRSLHLLKRSQPGDSYDDGHSRNGPVKTTSTMTMTMTRATTTTAAVDDDGDEDDWSPLPSFPEHLVLRAKSGSLRTCHPLVEYSMHTIFLNQKSYGSSKVASSVSAQFPYGSDNPSSIEYVCEGVFDHGSGPRRCGVPETMAKCSAPEFCRTNGGVRSPRHFPPEVWRFAFIWICEAYGAKWRWEKQHEKALENVKRMISSSPILAQSDVEMAKSGRNPILTDACVKGLAVLSQKGTDKMLHPTYLASMSLSKAEKRYYSTDLEALAVVFAVRRFHMFIYRKTFDDEDDGWLAVSNQSQKGSTLTESIVCLKGGDE</sequence>
<evidence type="ECO:0000313" key="4">
    <source>
        <dbReference type="EMBL" id="VDO92580.1"/>
    </source>
</evidence>
<protein>
    <submittedName>
        <fullName evidence="6">RT_RNaseH_2 domain-containing protein</fullName>
    </submittedName>
</protein>
<dbReference type="AlphaFoldDB" id="A0A3P7YX58"/>
<dbReference type="InterPro" id="IPR043502">
    <property type="entry name" value="DNA/RNA_pol_sf"/>
</dbReference>
<dbReference type="EMBL" id="UZAH01027540">
    <property type="protein sequence ID" value="VDO92580.1"/>
    <property type="molecule type" value="Genomic_DNA"/>
</dbReference>
<evidence type="ECO:0000256" key="1">
    <source>
        <dbReference type="ARBA" id="ARBA00023268"/>
    </source>
</evidence>
<keyword evidence="5" id="KW-1185">Reference proteome</keyword>
<gene>
    <name evidence="4" type="ORF">HPBE_LOCUS12539</name>
</gene>
<reference evidence="6" key="2">
    <citation type="submission" date="2019-09" db="UniProtKB">
        <authorList>
            <consortium name="WormBaseParasite"/>
        </authorList>
    </citation>
    <scope>IDENTIFICATION</scope>
</reference>
<evidence type="ECO:0000259" key="3">
    <source>
        <dbReference type="Pfam" id="PF17919"/>
    </source>
</evidence>
<proteinExistence type="predicted"/>
<dbReference type="InterPro" id="IPR041577">
    <property type="entry name" value="RT_RNaseH_2"/>
</dbReference>
<evidence type="ECO:0000256" key="2">
    <source>
        <dbReference type="SAM" id="MobiDB-lite"/>
    </source>
</evidence>
<dbReference type="PANTHER" id="PTHR37984:SF5">
    <property type="entry name" value="PROTEIN NYNRIN-LIKE"/>
    <property type="match status" value="1"/>
</dbReference>
<dbReference type="PANTHER" id="PTHR37984">
    <property type="entry name" value="PROTEIN CBG26694"/>
    <property type="match status" value="1"/>
</dbReference>
<dbReference type="Pfam" id="PF17919">
    <property type="entry name" value="RT_RNaseH_2"/>
    <property type="match status" value="1"/>
</dbReference>
<accession>A0A3P7YX58</accession>
<dbReference type="SUPFAM" id="SSF56672">
    <property type="entry name" value="DNA/RNA polymerases"/>
    <property type="match status" value="1"/>
</dbReference>
<dbReference type="OrthoDB" id="5920491at2759"/>